<dbReference type="EMBL" id="VYRZ01000003">
    <property type="protein sequence ID" value="KAA9085517.1"/>
    <property type="molecule type" value="Genomic_DNA"/>
</dbReference>
<dbReference type="Pfam" id="PF10990">
    <property type="entry name" value="DUF2809"/>
    <property type="match status" value="1"/>
</dbReference>
<sequence length="121" mass="12505">MTIAAGLGVHRLLPDTAASDIAGDALYAVLIHLLVVAAAPRLRIAGVLLIALVWCTGVELLQLTGVPERVGAAFPPAMLVLGTAFDPRDLVVYAVTLVVVAAADAAATRLGSRSAARRRTR</sequence>
<gene>
    <name evidence="2" type="ORF">F6B42_10430</name>
</gene>
<dbReference type="Proteomes" id="UP000327039">
    <property type="component" value="Unassembled WGS sequence"/>
</dbReference>
<proteinExistence type="predicted"/>
<protein>
    <submittedName>
        <fullName evidence="2">DUF2809 domain-containing protein</fullName>
    </submittedName>
</protein>
<accession>A0A5J5IQB1</accession>
<dbReference type="OrthoDB" id="3874273at2"/>
<comment type="caution">
    <text evidence="2">The sequence shown here is derived from an EMBL/GenBank/DDBJ whole genome shotgun (WGS) entry which is preliminary data.</text>
</comment>
<dbReference type="InterPro" id="IPR021257">
    <property type="entry name" value="DUF2809"/>
</dbReference>
<feature type="transmembrane region" description="Helical" evidence="1">
    <location>
        <begin position="46"/>
        <end position="66"/>
    </location>
</feature>
<keyword evidence="3" id="KW-1185">Reference proteome</keyword>
<reference evidence="3" key="1">
    <citation type="submission" date="2019-09" db="EMBL/GenBank/DDBJ databases">
        <title>Mumia zhuanghuii sp. nov. isolated from the intestinal contents of plateau pika (Ochotona curzoniae) in the Qinghai-Tibet plateau of China.</title>
        <authorList>
            <person name="Tian Z."/>
        </authorList>
    </citation>
    <scope>NUCLEOTIDE SEQUENCE [LARGE SCALE GENOMIC DNA]</scope>
    <source>
        <strain evidence="3">DSM 25564</strain>
    </source>
</reference>
<feature type="transmembrane region" description="Helical" evidence="1">
    <location>
        <begin position="90"/>
        <end position="111"/>
    </location>
</feature>
<keyword evidence="1" id="KW-0472">Membrane</keyword>
<feature type="transmembrane region" description="Helical" evidence="1">
    <location>
        <begin position="21"/>
        <end position="39"/>
    </location>
</feature>
<evidence type="ECO:0000313" key="3">
    <source>
        <dbReference type="Proteomes" id="UP000327039"/>
    </source>
</evidence>
<evidence type="ECO:0000313" key="2">
    <source>
        <dbReference type="EMBL" id="KAA9085517.1"/>
    </source>
</evidence>
<name>A0A5J5IQB1_9MICO</name>
<keyword evidence="1" id="KW-0812">Transmembrane</keyword>
<evidence type="ECO:0000256" key="1">
    <source>
        <dbReference type="SAM" id="Phobius"/>
    </source>
</evidence>
<dbReference type="AlphaFoldDB" id="A0A5J5IQB1"/>
<keyword evidence="1" id="KW-1133">Transmembrane helix</keyword>
<organism evidence="2 3">
    <name type="scientific">Microbacterium radiodurans</name>
    <dbReference type="NCBI Taxonomy" id="661398"/>
    <lineage>
        <taxon>Bacteria</taxon>
        <taxon>Bacillati</taxon>
        <taxon>Actinomycetota</taxon>
        <taxon>Actinomycetes</taxon>
        <taxon>Micrococcales</taxon>
        <taxon>Microbacteriaceae</taxon>
        <taxon>Microbacterium</taxon>
    </lineage>
</organism>